<comment type="caution">
    <text evidence="6">The sequence shown here is derived from an EMBL/GenBank/DDBJ whole genome shotgun (WGS) entry which is preliminary data.</text>
</comment>
<evidence type="ECO:0000313" key="6">
    <source>
        <dbReference type="EMBL" id="KAH7571553.1"/>
    </source>
</evidence>
<reference evidence="6 7" key="1">
    <citation type="submission" date="2021-02" db="EMBL/GenBank/DDBJ databases">
        <title>Plant Genome Project.</title>
        <authorList>
            <person name="Zhang R.-G."/>
        </authorList>
    </citation>
    <scope>NUCLEOTIDE SEQUENCE [LARGE SCALE GENOMIC DNA]</scope>
    <source>
        <tissue evidence="6">Leaves</tissue>
    </source>
</reference>
<dbReference type="InterPro" id="IPR043454">
    <property type="entry name" value="NPH3/RPT2-like"/>
</dbReference>
<sequence>MANKGSRDVSTWLAKSSSSSDLQLCVQGVPFNLDIGLLATKSAKVTALLKENLHENLSYFLQDIPSDAETFELVARFCYGYELQMSTENVIPLTCVAHYLGMTESHSSNNMLRKALTFFDQKVLPNWNETIKALRVAENFLQQAVHLGIIDACFESLIAKALIDPHLLGAPVRNPTCDDDSDKNVDDGYRPIARRRLFVLDWQSEDLATLSLKLYEPIIHSMKQRGVPLEYLAASICQYAKRWIFPSAHGNENMSVHKRKSLRDVIEAVEKLLPNDRGLLQCTFLFEMLRYAIAFEASSDCRTGFEIRIGKQLEEATVKDLLIPSQGYAKEEQYDIECLRRILKYYYSRYSSSHISGLITVADLVEEFLEEVASDIDLKMDTFLSIAEMSISASSGTQRNSDGLYRAIDIYLDKHGYLTELEKEEVCRVLDCHKMSPEACEHASKNERLPLRVVVQVLFVAQLQLRDTITKEMQIPDGKLIKEEDDHQEAENEAKVSCDEEEVMNEIKIMNNKVIELERECFIMKKEIEHSCSLNYKVKRGKISLWREMKRKFGCVTTIHDCNCQVKKKKVHPRSGKSLVD</sequence>
<gene>
    <name evidence="6" type="ORF">JRO89_XS04G0077400</name>
</gene>
<evidence type="ECO:0000259" key="5">
    <source>
        <dbReference type="PROSITE" id="PS51649"/>
    </source>
</evidence>
<accession>A0ABQ8I4S4</accession>
<name>A0ABQ8I4S4_9ROSI</name>
<protein>
    <recommendedName>
        <fullName evidence="8">Phototropic-responsive NPH3 family protein</fullName>
    </recommendedName>
</protein>
<evidence type="ECO:0000259" key="4">
    <source>
        <dbReference type="PROSITE" id="PS50097"/>
    </source>
</evidence>
<dbReference type="InterPro" id="IPR000210">
    <property type="entry name" value="BTB/POZ_dom"/>
</dbReference>
<evidence type="ECO:0000256" key="3">
    <source>
        <dbReference type="PROSITE-ProRule" id="PRU00982"/>
    </source>
</evidence>
<dbReference type="Proteomes" id="UP000827721">
    <property type="component" value="Unassembled WGS sequence"/>
</dbReference>
<feature type="domain" description="NPH3" evidence="5">
    <location>
        <begin position="201"/>
        <end position="464"/>
    </location>
</feature>
<dbReference type="PROSITE" id="PS51649">
    <property type="entry name" value="NPH3"/>
    <property type="match status" value="1"/>
</dbReference>
<dbReference type="PROSITE" id="PS50097">
    <property type="entry name" value="BTB"/>
    <property type="match status" value="1"/>
</dbReference>
<keyword evidence="7" id="KW-1185">Reference proteome</keyword>
<dbReference type="PANTHER" id="PTHR32370">
    <property type="entry name" value="OS12G0117600 PROTEIN"/>
    <property type="match status" value="1"/>
</dbReference>
<dbReference type="InterPro" id="IPR027356">
    <property type="entry name" value="NPH3_dom"/>
</dbReference>
<dbReference type="SUPFAM" id="SSF54695">
    <property type="entry name" value="POZ domain"/>
    <property type="match status" value="1"/>
</dbReference>
<evidence type="ECO:0008006" key="8">
    <source>
        <dbReference type="Google" id="ProtNLM"/>
    </source>
</evidence>
<dbReference type="EMBL" id="JAFEMO010000004">
    <property type="protein sequence ID" value="KAH7571553.1"/>
    <property type="molecule type" value="Genomic_DNA"/>
</dbReference>
<comment type="similarity">
    <text evidence="3">Belongs to the NPH3 family.</text>
</comment>
<feature type="domain" description="BTB" evidence="4">
    <location>
        <begin position="20"/>
        <end position="87"/>
    </location>
</feature>
<evidence type="ECO:0000256" key="1">
    <source>
        <dbReference type="ARBA" id="ARBA00004906"/>
    </source>
</evidence>
<comment type="pathway">
    <text evidence="1">Protein modification; protein ubiquitination.</text>
</comment>
<dbReference type="Pfam" id="PF03000">
    <property type="entry name" value="NPH3"/>
    <property type="match status" value="1"/>
</dbReference>
<evidence type="ECO:0000256" key="2">
    <source>
        <dbReference type="ARBA" id="ARBA00022786"/>
    </source>
</evidence>
<proteinExistence type="inferred from homology"/>
<dbReference type="Gene3D" id="3.30.710.10">
    <property type="entry name" value="Potassium Channel Kv1.1, Chain A"/>
    <property type="match status" value="1"/>
</dbReference>
<keyword evidence="2" id="KW-0833">Ubl conjugation pathway</keyword>
<dbReference type="InterPro" id="IPR011333">
    <property type="entry name" value="SKP1/BTB/POZ_sf"/>
</dbReference>
<evidence type="ECO:0000313" key="7">
    <source>
        <dbReference type="Proteomes" id="UP000827721"/>
    </source>
</evidence>
<organism evidence="6 7">
    <name type="scientific">Xanthoceras sorbifolium</name>
    <dbReference type="NCBI Taxonomy" id="99658"/>
    <lineage>
        <taxon>Eukaryota</taxon>
        <taxon>Viridiplantae</taxon>
        <taxon>Streptophyta</taxon>
        <taxon>Embryophyta</taxon>
        <taxon>Tracheophyta</taxon>
        <taxon>Spermatophyta</taxon>
        <taxon>Magnoliopsida</taxon>
        <taxon>eudicotyledons</taxon>
        <taxon>Gunneridae</taxon>
        <taxon>Pentapetalae</taxon>
        <taxon>rosids</taxon>
        <taxon>malvids</taxon>
        <taxon>Sapindales</taxon>
        <taxon>Sapindaceae</taxon>
        <taxon>Xanthoceroideae</taxon>
        <taxon>Xanthoceras</taxon>
    </lineage>
</organism>